<keyword evidence="4" id="KW-1003">Cell membrane</keyword>
<comment type="function">
    <text evidence="4">Lytic transglycosylase with a strong preference for naked glycan strands that lack stem peptides.</text>
</comment>
<dbReference type="HAMAP" id="MF_02071">
    <property type="entry name" value="RlpA"/>
    <property type="match status" value="1"/>
</dbReference>
<evidence type="ECO:0000256" key="1">
    <source>
        <dbReference type="ARBA" id="ARBA00022729"/>
    </source>
</evidence>
<dbReference type="SUPFAM" id="SSF50685">
    <property type="entry name" value="Barwin-like endoglucanases"/>
    <property type="match status" value="1"/>
</dbReference>
<comment type="subcellular location">
    <subcellularLocation>
        <location evidence="4">Cell membrane</location>
        <topology evidence="4">Lipid-anchor</topology>
    </subcellularLocation>
</comment>
<reference evidence="7" key="1">
    <citation type="journal article" date="2022" name="Toxins">
        <title>Genomic Analysis of Sphingopyxis sp. USTB-05 for Biodegrading Cyanobacterial Hepatotoxins.</title>
        <authorList>
            <person name="Liu C."/>
            <person name="Xu Q."/>
            <person name="Zhao Z."/>
            <person name="Zhang H."/>
            <person name="Liu X."/>
            <person name="Yin C."/>
            <person name="Liu Y."/>
            <person name="Yan H."/>
        </authorList>
    </citation>
    <scope>NUCLEOTIDE SEQUENCE</scope>
    <source>
        <strain evidence="7">NBD5</strain>
    </source>
</reference>
<evidence type="ECO:0000259" key="6">
    <source>
        <dbReference type="PROSITE" id="PS51724"/>
    </source>
</evidence>
<gene>
    <name evidence="4" type="primary">rlpA</name>
    <name evidence="7" type="ORF">LHA26_15385</name>
</gene>
<dbReference type="InterPro" id="IPR034718">
    <property type="entry name" value="RlpA"/>
</dbReference>
<dbReference type="InterPro" id="IPR012997">
    <property type="entry name" value="RplA"/>
</dbReference>
<dbReference type="Pfam" id="PF03330">
    <property type="entry name" value="DPBB_1"/>
    <property type="match status" value="1"/>
</dbReference>
<evidence type="ECO:0000313" key="8">
    <source>
        <dbReference type="Proteomes" id="UP001056937"/>
    </source>
</evidence>
<name>A0ABY4X6T8_9SPHN</name>
<keyword evidence="1" id="KW-0732">Signal</keyword>
<dbReference type="PANTHER" id="PTHR34183">
    <property type="entry name" value="ENDOLYTIC PEPTIDOGLYCAN TRANSGLYCOSYLASE RLPA"/>
    <property type="match status" value="1"/>
</dbReference>
<proteinExistence type="inferred from homology"/>
<dbReference type="RefSeq" id="WP_367890725.1">
    <property type="nucleotide sequence ID" value="NZ_CP084930.1"/>
</dbReference>
<keyword evidence="4" id="KW-0472">Membrane</keyword>
<dbReference type="EC" id="4.2.2.-" evidence="4"/>
<evidence type="ECO:0000313" key="7">
    <source>
        <dbReference type="EMBL" id="USI72644.1"/>
    </source>
</evidence>
<dbReference type="InterPro" id="IPR036680">
    <property type="entry name" value="SPOR-like_sf"/>
</dbReference>
<organism evidence="7 8">
    <name type="scientific">Sphingomonas morindae</name>
    <dbReference type="NCBI Taxonomy" id="1541170"/>
    <lineage>
        <taxon>Bacteria</taxon>
        <taxon>Pseudomonadati</taxon>
        <taxon>Pseudomonadota</taxon>
        <taxon>Alphaproteobacteria</taxon>
        <taxon>Sphingomonadales</taxon>
        <taxon>Sphingomonadaceae</taxon>
        <taxon>Sphingomonas</taxon>
    </lineage>
</organism>
<feature type="domain" description="SPOR" evidence="6">
    <location>
        <begin position="199"/>
        <end position="277"/>
    </location>
</feature>
<sequence length="286" mass="30214">MRWRAEARRGAALLVALLLAGCGGGVHQLVADTPVRLGRPYAVAGRLYVPADDRGYDTIGEASWYGSREQGRPTANGERFDKRRASAAHTTLPLPSYVEVTRLDTGERMLVRINDRGPFARDRVLDLSREAARALGIERMGRALVRVRRVQPSADQRKQLRRGYPVMLARVTPTASPLGTGPAPRLPSPAPIMPLPYAAPAPAPYAAPPAAPASATPADADAADALASALSGEAGRVEATGGGYRVVTGPYPDDASRAAALARLRARGYQGAVLLDQTLSDGTTPP</sequence>
<evidence type="ECO:0000256" key="5">
    <source>
        <dbReference type="RuleBase" id="RU003495"/>
    </source>
</evidence>
<keyword evidence="3 4" id="KW-0961">Cell wall biogenesis/degradation</keyword>
<keyword evidence="4" id="KW-0564">Palmitate</keyword>
<dbReference type="Gene3D" id="3.30.70.1070">
    <property type="entry name" value="Sporulation related repeat"/>
    <property type="match status" value="1"/>
</dbReference>
<dbReference type="EMBL" id="CP084930">
    <property type="protein sequence ID" value="USI72644.1"/>
    <property type="molecule type" value="Genomic_DNA"/>
</dbReference>
<keyword evidence="4" id="KW-0449">Lipoprotein</keyword>
<dbReference type="CDD" id="cd22268">
    <property type="entry name" value="DPBB_RlpA-like"/>
    <property type="match status" value="1"/>
</dbReference>
<keyword evidence="2 4" id="KW-0456">Lyase</keyword>
<dbReference type="PROSITE" id="PS51724">
    <property type="entry name" value="SPOR"/>
    <property type="match status" value="1"/>
</dbReference>
<dbReference type="Gene3D" id="2.40.40.10">
    <property type="entry name" value="RlpA-like domain"/>
    <property type="match status" value="1"/>
</dbReference>
<evidence type="ECO:0000256" key="2">
    <source>
        <dbReference type="ARBA" id="ARBA00023239"/>
    </source>
</evidence>
<protein>
    <recommendedName>
        <fullName evidence="4">Endolytic peptidoglycan transglycosylase RlpA</fullName>
        <ecNumber evidence="4">4.2.2.-</ecNumber>
    </recommendedName>
</protein>
<dbReference type="Proteomes" id="UP001056937">
    <property type="component" value="Chromosome 1"/>
</dbReference>
<dbReference type="InterPro" id="IPR007730">
    <property type="entry name" value="SPOR-like_dom"/>
</dbReference>
<evidence type="ECO:0000256" key="4">
    <source>
        <dbReference type="HAMAP-Rule" id="MF_02071"/>
    </source>
</evidence>
<dbReference type="InterPro" id="IPR036908">
    <property type="entry name" value="RlpA-like_sf"/>
</dbReference>
<evidence type="ECO:0000256" key="3">
    <source>
        <dbReference type="ARBA" id="ARBA00023316"/>
    </source>
</evidence>
<dbReference type="Pfam" id="PF05036">
    <property type="entry name" value="SPOR"/>
    <property type="match status" value="1"/>
</dbReference>
<dbReference type="NCBIfam" id="TIGR00413">
    <property type="entry name" value="rlpA"/>
    <property type="match status" value="1"/>
</dbReference>
<dbReference type="PANTHER" id="PTHR34183:SF1">
    <property type="entry name" value="ENDOLYTIC PEPTIDOGLYCAN TRANSGLYCOSYLASE RLPA"/>
    <property type="match status" value="1"/>
</dbReference>
<keyword evidence="8" id="KW-1185">Reference proteome</keyword>
<dbReference type="InterPro" id="IPR009009">
    <property type="entry name" value="RlpA-like_DPBB"/>
</dbReference>
<dbReference type="SUPFAM" id="SSF110997">
    <property type="entry name" value="Sporulation related repeat"/>
    <property type="match status" value="1"/>
</dbReference>
<comment type="similarity">
    <text evidence="4 5">Belongs to the RlpA family.</text>
</comment>
<accession>A0ABY4X6T8</accession>
<dbReference type="PROSITE" id="PS51257">
    <property type="entry name" value="PROKAR_LIPOPROTEIN"/>
    <property type="match status" value="1"/>
</dbReference>